<sequence>MSIPKPPPDHCTILYFAAATSYTKKQYDHLPAPFYVTRLPNVLEERYPGIKSKVLVSCAITVNLDYVDLEEEADKDNDGLLITAGDEVAVIPPSQSQSVEPSMSPRATTVTYKTVGKLDIPLDIYLPEQPTSPPPVFLWFHGGGLLQGHRSKVPPHFLRSISKYNIALISADYRLAPQVRVQDIFEDVKDCIAFIRNQSGLVKHLDASAKIDTSRLAVSGSSAGGYLAFLAGLYVDPKPNVILPIYPITDPLGYFFTTPQPGPLFRDGGAVSSTPPKEALKAMLEKGNEAEVPAAFRDPKAEIVANNPTDSARNKMYGYMLAAANLADLLHLNVGEDSYRDPENNKWRVAKSVAAHGLPPTYVVHGDVDRAVGVDQADEVVGVCVGEGTNIQYERLRGKDHLFDVFNEQEDMEGMYAFMTKHLGAATSGKL</sequence>
<dbReference type="Proteomes" id="UP000192596">
    <property type="component" value="Unassembled WGS sequence"/>
</dbReference>
<dbReference type="GO" id="GO:0016787">
    <property type="term" value="F:hydrolase activity"/>
    <property type="evidence" value="ECO:0007669"/>
    <property type="project" value="UniProtKB-KW"/>
</dbReference>
<proteinExistence type="predicted"/>
<dbReference type="STRING" id="1507870.A0A1V8TUG7"/>
<organism evidence="3 4">
    <name type="scientific">Cryoendolithus antarcticus</name>
    <dbReference type="NCBI Taxonomy" id="1507870"/>
    <lineage>
        <taxon>Eukaryota</taxon>
        <taxon>Fungi</taxon>
        <taxon>Dikarya</taxon>
        <taxon>Ascomycota</taxon>
        <taxon>Pezizomycotina</taxon>
        <taxon>Dothideomycetes</taxon>
        <taxon>Dothideomycetidae</taxon>
        <taxon>Cladosporiales</taxon>
        <taxon>Cladosporiaceae</taxon>
        <taxon>Cryoendolithus</taxon>
    </lineage>
</organism>
<evidence type="ECO:0000313" key="3">
    <source>
        <dbReference type="EMBL" id="OQO14976.1"/>
    </source>
</evidence>
<dbReference type="InterPro" id="IPR049492">
    <property type="entry name" value="BD-FAE-like_dom"/>
</dbReference>
<dbReference type="Pfam" id="PF20434">
    <property type="entry name" value="BD-FAE"/>
    <property type="match status" value="1"/>
</dbReference>
<dbReference type="SUPFAM" id="SSF53474">
    <property type="entry name" value="alpha/beta-Hydrolases"/>
    <property type="match status" value="1"/>
</dbReference>
<dbReference type="Gene3D" id="3.40.50.1820">
    <property type="entry name" value="alpha/beta hydrolase"/>
    <property type="match status" value="1"/>
</dbReference>
<dbReference type="Gene3D" id="3.10.20.30">
    <property type="match status" value="1"/>
</dbReference>
<dbReference type="InterPro" id="IPR029058">
    <property type="entry name" value="AB_hydrolase_fold"/>
</dbReference>
<dbReference type="OrthoDB" id="19653at2759"/>
<keyword evidence="1" id="KW-0378">Hydrolase</keyword>
<dbReference type="PANTHER" id="PTHR48081">
    <property type="entry name" value="AB HYDROLASE SUPERFAMILY PROTEIN C4A8.06C"/>
    <property type="match status" value="1"/>
</dbReference>
<accession>A0A1V8TUG7</accession>
<dbReference type="InParanoid" id="A0A1V8TUG7"/>
<dbReference type="EMBL" id="NAJO01000001">
    <property type="protein sequence ID" value="OQO14976.1"/>
    <property type="molecule type" value="Genomic_DNA"/>
</dbReference>
<gene>
    <name evidence="3" type="ORF">B0A48_00358</name>
</gene>
<evidence type="ECO:0000313" key="4">
    <source>
        <dbReference type="Proteomes" id="UP000192596"/>
    </source>
</evidence>
<dbReference type="InterPro" id="IPR016155">
    <property type="entry name" value="Mopterin_synth/thiamin_S_b"/>
</dbReference>
<comment type="caution">
    <text evidence="3">The sequence shown here is derived from an EMBL/GenBank/DDBJ whole genome shotgun (WGS) entry which is preliminary data.</text>
</comment>
<dbReference type="InterPro" id="IPR050300">
    <property type="entry name" value="GDXG_lipolytic_enzyme"/>
</dbReference>
<keyword evidence="4" id="KW-1185">Reference proteome</keyword>
<dbReference type="InterPro" id="IPR012675">
    <property type="entry name" value="Beta-grasp_dom_sf"/>
</dbReference>
<dbReference type="PANTHER" id="PTHR48081:SF3">
    <property type="entry name" value="ALPHA_BETA HYDROLASE FOLD-3 DOMAIN-CONTAINING PROTEIN"/>
    <property type="match status" value="1"/>
</dbReference>
<name>A0A1V8TUG7_9PEZI</name>
<protein>
    <recommendedName>
        <fullName evidence="2">BD-FAE-like domain-containing protein</fullName>
    </recommendedName>
</protein>
<feature type="domain" description="BD-FAE-like" evidence="2">
    <location>
        <begin position="122"/>
        <end position="234"/>
    </location>
</feature>
<evidence type="ECO:0000256" key="1">
    <source>
        <dbReference type="ARBA" id="ARBA00022801"/>
    </source>
</evidence>
<dbReference type="AlphaFoldDB" id="A0A1V8TUG7"/>
<dbReference type="SUPFAM" id="SSF54285">
    <property type="entry name" value="MoaD/ThiS"/>
    <property type="match status" value="1"/>
</dbReference>
<evidence type="ECO:0000259" key="2">
    <source>
        <dbReference type="Pfam" id="PF20434"/>
    </source>
</evidence>
<reference evidence="4" key="1">
    <citation type="submission" date="2017-03" db="EMBL/GenBank/DDBJ databases">
        <title>Genomes of endolithic fungi from Antarctica.</title>
        <authorList>
            <person name="Coleine C."/>
            <person name="Masonjones S."/>
            <person name="Stajich J.E."/>
        </authorList>
    </citation>
    <scope>NUCLEOTIDE SEQUENCE [LARGE SCALE GENOMIC DNA]</scope>
    <source>
        <strain evidence="4">CCFEE 5527</strain>
    </source>
</reference>